<comment type="caution">
    <text evidence="1">The sequence shown here is derived from an EMBL/GenBank/DDBJ whole genome shotgun (WGS) entry which is preliminary data.</text>
</comment>
<gene>
    <name evidence="1" type="ORF">B7P33_07505</name>
</gene>
<sequence length="216" mass="24780">MKTLIQVVLWLVCIFLGYQIYQSVNAPIKFKKVKQERFAEVISSLKDIRNSQEAYKTVNGVFAKDFNSLVKFVDTGKYVITQQRDSSYMEYDKTYQIDLLKEVKIIDTLGFVAVKDSLFKNSDRYKTMMNVPNAQNGEKFEMKSATVEKSGYKASVFEAKVKKDVVLYDQPQDLRERENVMQSVEEVNGAEITVGSLDDVSTNGNWPPIYDKKSDN</sequence>
<dbReference type="AlphaFoldDB" id="A0A2A4GB47"/>
<name>A0A2A4GB47_9FLAO</name>
<dbReference type="RefSeq" id="WP_097440274.1">
    <property type="nucleotide sequence ID" value="NZ_KZ300476.1"/>
</dbReference>
<keyword evidence="2" id="KW-1185">Reference proteome</keyword>
<dbReference type="EMBL" id="NBWU01000002">
    <property type="protein sequence ID" value="PCE64995.1"/>
    <property type="molecule type" value="Genomic_DNA"/>
</dbReference>
<dbReference type="Proteomes" id="UP000219559">
    <property type="component" value="Unassembled WGS sequence"/>
</dbReference>
<accession>A0A2A4GB47</accession>
<evidence type="ECO:0000313" key="1">
    <source>
        <dbReference type="EMBL" id="PCE64995.1"/>
    </source>
</evidence>
<reference evidence="1 2" key="1">
    <citation type="submission" date="2017-04" db="EMBL/GenBank/DDBJ databases">
        <title>A new member of the family Flavobacteriaceae isolated from ascidians.</title>
        <authorList>
            <person name="Chen L."/>
        </authorList>
    </citation>
    <scope>NUCLEOTIDE SEQUENCE [LARGE SCALE GENOMIC DNA]</scope>
    <source>
        <strain evidence="1 2">HQA918</strain>
    </source>
</reference>
<dbReference type="OrthoDB" id="1466422at2"/>
<proteinExistence type="predicted"/>
<protein>
    <submittedName>
        <fullName evidence="1">Uncharacterized protein</fullName>
    </submittedName>
</protein>
<organism evidence="1 2">
    <name type="scientific">Sediminicola luteus</name>
    <dbReference type="NCBI Taxonomy" id="319238"/>
    <lineage>
        <taxon>Bacteria</taxon>
        <taxon>Pseudomonadati</taxon>
        <taxon>Bacteroidota</taxon>
        <taxon>Flavobacteriia</taxon>
        <taxon>Flavobacteriales</taxon>
        <taxon>Flavobacteriaceae</taxon>
        <taxon>Sediminicola</taxon>
    </lineage>
</organism>
<evidence type="ECO:0000313" key="2">
    <source>
        <dbReference type="Proteomes" id="UP000219559"/>
    </source>
</evidence>